<evidence type="ECO:0000313" key="5">
    <source>
        <dbReference type="EMBL" id="ALH99870.1"/>
    </source>
</evidence>
<dbReference type="RefSeq" id="WP_054593449.1">
    <property type="nucleotide sequence ID" value="NZ_CP012830.1"/>
</dbReference>
<accession>A0A0N9W6K5</accession>
<dbReference type="CDD" id="cd05232">
    <property type="entry name" value="UDP_G4E_4_SDR_e"/>
    <property type="match status" value="1"/>
</dbReference>
<feature type="domain" description="Ketoreductase" evidence="4">
    <location>
        <begin position="4"/>
        <end position="144"/>
    </location>
</feature>
<proteinExistence type="inferred from homology"/>
<dbReference type="EMBL" id="CP012830">
    <property type="protein sequence ID" value="ALH99870.1"/>
    <property type="molecule type" value="Genomic_DNA"/>
</dbReference>
<evidence type="ECO:0000313" key="6">
    <source>
        <dbReference type="Proteomes" id="UP000066487"/>
    </source>
</evidence>
<protein>
    <submittedName>
        <fullName evidence="5">NAD-dependent dehydratase</fullName>
    </submittedName>
</protein>
<dbReference type="Pfam" id="PF01370">
    <property type="entry name" value="Epimerase"/>
    <property type="match status" value="1"/>
</dbReference>
<dbReference type="Proteomes" id="UP000066487">
    <property type="component" value="Chromosome"/>
</dbReference>
<gene>
    <name evidence="5" type="ORF">AO353_01980</name>
</gene>
<comment type="similarity">
    <text evidence="3">Belongs to the NAD(P)-dependent epimerase/dehydratase family.</text>
</comment>
<comment type="similarity">
    <text evidence="2">Belongs to the short-chain dehydrogenases/reductases (SDR) family.</text>
</comment>
<evidence type="ECO:0000256" key="1">
    <source>
        <dbReference type="ARBA" id="ARBA00005125"/>
    </source>
</evidence>
<evidence type="ECO:0000256" key="3">
    <source>
        <dbReference type="ARBA" id="ARBA00007637"/>
    </source>
</evidence>
<evidence type="ECO:0000256" key="2">
    <source>
        <dbReference type="ARBA" id="ARBA00006484"/>
    </source>
</evidence>
<dbReference type="InterPro" id="IPR001509">
    <property type="entry name" value="Epimerase_deHydtase"/>
</dbReference>
<dbReference type="PANTHER" id="PTHR43000">
    <property type="entry name" value="DTDP-D-GLUCOSE 4,6-DEHYDRATASE-RELATED"/>
    <property type="match status" value="1"/>
</dbReference>
<evidence type="ECO:0000259" key="4">
    <source>
        <dbReference type="SMART" id="SM00822"/>
    </source>
</evidence>
<name>A0A0N9W6K5_PSEFL</name>
<sequence length="323" mass="35021">MSAETILVTGGTGFLGAALVRQLATMDSCALVLPVRNTHAQFSPVARVLQIDDLAADTDWRQALSGVDKVVHAAARVHIMKETSADPLTEFRKVNVDGTLSLARQSVAAGVKRFIFISSIKVNGERTGTGTAYCADDVPAPVDPYGITKMEAEQGLKELASNSSMEVVIIRPVLIYGPGVKANFLSMMNWLSKGVPLPFGAIHNRRSLVALDNLIDLIITCLNHPAAANQTFLVSDGQDVSTTELLRKTSDALHHPACLIPLPVWIMRVLAVSLGKQALFQRLFDSLQVDISKNKQLLDWTPPMSLEQSLAKTVQHFLESTKS</sequence>
<reference evidence="5 6" key="2">
    <citation type="journal article" date="2018" name="Nature">
        <title>Mutant phenotypes for thousands of bacterial genes of unknown function.</title>
        <authorList>
            <person name="Price M.N."/>
            <person name="Wetmore K.M."/>
            <person name="Waters R.J."/>
            <person name="Callaghan M."/>
            <person name="Ray J."/>
            <person name="Liu H."/>
            <person name="Kuehl J.V."/>
            <person name="Melnyk R.A."/>
            <person name="Lamson J.S."/>
            <person name="Suh Y."/>
            <person name="Carlson H.K."/>
            <person name="Esquivel Z."/>
            <person name="Sadeeshkumar H."/>
            <person name="Chakraborty R."/>
            <person name="Zane G.M."/>
            <person name="Rubin B.E."/>
            <person name="Wall J.D."/>
            <person name="Visel A."/>
            <person name="Bristow J."/>
            <person name="Blow M.J."/>
            <person name="Arkin A.P."/>
            <person name="Deutschbauer A.M."/>
        </authorList>
    </citation>
    <scope>NUCLEOTIDE SEQUENCE [LARGE SCALE GENOMIC DNA]</scope>
    <source>
        <strain evidence="5 6">FW300-N2E3</strain>
    </source>
</reference>
<dbReference type="OrthoDB" id="9801056at2"/>
<dbReference type="Gene3D" id="3.40.50.720">
    <property type="entry name" value="NAD(P)-binding Rossmann-like Domain"/>
    <property type="match status" value="1"/>
</dbReference>
<dbReference type="InterPro" id="IPR057326">
    <property type="entry name" value="KR_dom"/>
</dbReference>
<dbReference type="SMART" id="SM00822">
    <property type="entry name" value="PKS_KR"/>
    <property type="match status" value="1"/>
</dbReference>
<dbReference type="AlphaFoldDB" id="A0A0N9W6K5"/>
<dbReference type="SUPFAM" id="SSF51735">
    <property type="entry name" value="NAD(P)-binding Rossmann-fold domains"/>
    <property type="match status" value="1"/>
</dbReference>
<organism evidence="5 6">
    <name type="scientific">Pseudomonas fluorescens</name>
    <dbReference type="NCBI Taxonomy" id="294"/>
    <lineage>
        <taxon>Bacteria</taxon>
        <taxon>Pseudomonadati</taxon>
        <taxon>Pseudomonadota</taxon>
        <taxon>Gammaproteobacteria</taxon>
        <taxon>Pseudomonadales</taxon>
        <taxon>Pseudomonadaceae</taxon>
        <taxon>Pseudomonas</taxon>
    </lineage>
</organism>
<comment type="pathway">
    <text evidence="1">Bacterial outer membrane biogenesis; LPS O-antigen biosynthesis.</text>
</comment>
<dbReference type="InterPro" id="IPR036291">
    <property type="entry name" value="NAD(P)-bd_dom_sf"/>
</dbReference>
<reference evidence="6" key="1">
    <citation type="submission" date="2015-09" db="EMBL/GenBank/DDBJ databases">
        <title>Whole genome sequence of Pseudomonas fluorescens FW300-N2E3.</title>
        <authorList>
            <person name="Ray J."/>
            <person name="Melnyk R."/>
            <person name="Deutschbauer A."/>
        </authorList>
    </citation>
    <scope>NUCLEOTIDE SEQUENCE [LARGE SCALE GENOMIC DNA]</scope>
    <source>
        <strain evidence="6">FW300-N2E3</strain>
    </source>
</reference>